<evidence type="ECO:0000256" key="2">
    <source>
        <dbReference type="ARBA" id="ARBA00006153"/>
    </source>
</evidence>
<dbReference type="PATRIC" id="fig|446692.3.peg.3771"/>
<evidence type="ECO:0000256" key="5">
    <source>
        <dbReference type="ARBA" id="ARBA00022801"/>
    </source>
</evidence>
<organism evidence="10 11">
    <name type="scientific">Acetobacter senegalensis</name>
    <dbReference type="NCBI Taxonomy" id="446692"/>
    <lineage>
        <taxon>Bacteria</taxon>
        <taxon>Pseudomonadati</taxon>
        <taxon>Pseudomonadota</taxon>
        <taxon>Alphaproteobacteria</taxon>
        <taxon>Acetobacterales</taxon>
        <taxon>Acetobacteraceae</taxon>
        <taxon>Acetobacter</taxon>
    </lineage>
</organism>
<feature type="binding site" evidence="8">
    <location>
        <position position="230"/>
    </location>
    <ligand>
        <name>allantoate</name>
        <dbReference type="ChEBI" id="CHEBI:17536"/>
    </ligand>
</feature>
<dbReference type="Gene3D" id="3.30.70.360">
    <property type="match status" value="1"/>
</dbReference>
<dbReference type="NCBIfam" id="NF006771">
    <property type="entry name" value="PRK09290.1-5"/>
    <property type="match status" value="1"/>
</dbReference>
<accession>A0A0U5BDQ0</accession>
<dbReference type="NCBIfam" id="TIGR01879">
    <property type="entry name" value="hydantase"/>
    <property type="match status" value="1"/>
</dbReference>
<evidence type="ECO:0000313" key="10">
    <source>
        <dbReference type="EMBL" id="CEF42773.1"/>
    </source>
</evidence>
<evidence type="ECO:0000256" key="8">
    <source>
        <dbReference type="PIRSR" id="PIRSR001235-2"/>
    </source>
</evidence>
<feature type="binding site" evidence="7">
    <location>
        <position position="141"/>
    </location>
    <ligand>
        <name>Zn(2+)</name>
        <dbReference type="ChEBI" id="CHEBI:29105"/>
        <label>2</label>
    </ligand>
</feature>
<feature type="domain" description="Peptidase M20 dimerisation" evidence="9">
    <location>
        <begin position="231"/>
        <end position="327"/>
    </location>
</feature>
<dbReference type="Pfam" id="PF01546">
    <property type="entry name" value="Peptidase_M20"/>
    <property type="match status" value="1"/>
</dbReference>
<evidence type="ECO:0000256" key="7">
    <source>
        <dbReference type="PIRSR" id="PIRSR001235-1"/>
    </source>
</evidence>
<dbReference type="GO" id="GO:0016813">
    <property type="term" value="F:hydrolase activity, acting on carbon-nitrogen (but not peptide) bonds, in linear amidines"/>
    <property type="evidence" value="ECO:0007669"/>
    <property type="project" value="InterPro"/>
</dbReference>
<keyword evidence="4 7" id="KW-0479">Metal-binding</keyword>
<dbReference type="Proteomes" id="UP000056109">
    <property type="component" value="Chromosome I"/>
</dbReference>
<proteinExistence type="inferred from homology"/>
<dbReference type="AlphaFoldDB" id="A0A0U5BDQ0"/>
<name>A0A0U5BDQ0_9PROT</name>
<feature type="binding site" evidence="7">
    <location>
        <position position="95"/>
    </location>
    <ligand>
        <name>Zn(2+)</name>
        <dbReference type="ChEBI" id="CHEBI:29105"/>
        <label>1</label>
    </ligand>
</feature>
<gene>
    <name evidence="10" type="primary">amaB</name>
    <name evidence="10" type="ORF">ASN_3548</name>
</gene>
<keyword evidence="7" id="KW-0862">Zinc</keyword>
<dbReference type="SUPFAM" id="SSF53187">
    <property type="entry name" value="Zn-dependent exopeptidases"/>
    <property type="match status" value="1"/>
</dbReference>
<evidence type="ECO:0000259" key="9">
    <source>
        <dbReference type="Pfam" id="PF07687"/>
    </source>
</evidence>
<dbReference type="GO" id="GO:0050538">
    <property type="term" value="F:N-carbamoyl-L-amino-acid hydrolase activity"/>
    <property type="evidence" value="ECO:0007669"/>
    <property type="project" value="UniProtKB-EC"/>
</dbReference>
<feature type="binding site" evidence="7">
    <location>
        <position position="106"/>
    </location>
    <ligand>
        <name>Zn(2+)</name>
        <dbReference type="ChEBI" id="CHEBI:29105"/>
        <label>1</label>
    </ligand>
</feature>
<dbReference type="InterPro" id="IPR002933">
    <property type="entry name" value="Peptidase_M20"/>
</dbReference>
<evidence type="ECO:0000256" key="1">
    <source>
        <dbReference type="ARBA" id="ARBA00001936"/>
    </source>
</evidence>
<reference evidence="11" key="1">
    <citation type="submission" date="2014-09" db="EMBL/GenBank/DDBJ databases">
        <authorList>
            <person name="Illeghems K.G."/>
        </authorList>
    </citation>
    <scope>NUCLEOTIDE SEQUENCE [LARGE SCALE GENOMIC DNA]</scope>
    <source>
        <strain evidence="11">108B</strain>
    </source>
</reference>
<evidence type="ECO:0000256" key="6">
    <source>
        <dbReference type="ARBA" id="ARBA00023211"/>
    </source>
</evidence>
<dbReference type="EMBL" id="LN606600">
    <property type="protein sequence ID" value="CEF42773.1"/>
    <property type="molecule type" value="Genomic_DNA"/>
</dbReference>
<dbReference type="Gene3D" id="3.40.630.10">
    <property type="entry name" value="Zn peptidases"/>
    <property type="match status" value="1"/>
</dbReference>
<feature type="binding site" evidence="8">
    <location>
        <position position="290"/>
    </location>
    <ligand>
        <name>allantoate</name>
        <dbReference type="ChEBI" id="CHEBI:17536"/>
    </ligand>
</feature>
<dbReference type="GO" id="GO:0046872">
    <property type="term" value="F:metal ion binding"/>
    <property type="evidence" value="ECO:0007669"/>
    <property type="project" value="UniProtKB-KW"/>
</dbReference>
<dbReference type="RefSeq" id="WP_058988865.1">
    <property type="nucleotide sequence ID" value="NZ_LN606600.1"/>
</dbReference>
<keyword evidence="5 10" id="KW-0378">Hydrolase</keyword>
<feature type="binding site" evidence="7">
    <location>
        <position position="205"/>
    </location>
    <ligand>
        <name>Zn(2+)</name>
        <dbReference type="ChEBI" id="CHEBI:29105"/>
        <label>1</label>
    </ligand>
</feature>
<feature type="binding site" evidence="7">
    <location>
        <position position="398"/>
    </location>
    <ligand>
        <name>Zn(2+)</name>
        <dbReference type="ChEBI" id="CHEBI:29105"/>
        <label>2</label>
    </ligand>
</feature>
<dbReference type="InterPro" id="IPR036264">
    <property type="entry name" value="Bact_exopeptidase_dim_dom"/>
</dbReference>
<dbReference type="NCBIfam" id="NF006775">
    <property type="entry name" value="PRK09290.2-5"/>
    <property type="match status" value="1"/>
</dbReference>
<feature type="binding site" evidence="8">
    <location>
        <position position="303"/>
    </location>
    <ligand>
        <name>allantoate</name>
        <dbReference type="ChEBI" id="CHEBI:17536"/>
    </ligand>
</feature>
<evidence type="ECO:0000256" key="3">
    <source>
        <dbReference type="ARBA" id="ARBA00011738"/>
    </source>
</evidence>
<comment type="similarity">
    <text evidence="2">Belongs to the peptidase M20 family.</text>
</comment>
<dbReference type="InterPro" id="IPR010158">
    <property type="entry name" value="Amidase_Cbmase"/>
</dbReference>
<dbReference type="PANTHER" id="PTHR32494">
    <property type="entry name" value="ALLANTOATE DEIMINASE-RELATED"/>
    <property type="match status" value="1"/>
</dbReference>
<dbReference type="EC" id="3.5.1.87" evidence="10"/>
<protein>
    <submittedName>
        <fullName evidence="10">N-carbamoyl-L-amino-acid hydrolase</fullName>
        <ecNumber evidence="10">3.5.1.87</ecNumber>
    </submittedName>
</protein>
<dbReference type="GeneID" id="34784491"/>
<comment type="cofactor">
    <cofactor evidence="1">
        <name>Mn(2+)</name>
        <dbReference type="ChEBI" id="CHEBI:29035"/>
    </cofactor>
</comment>
<evidence type="ECO:0000256" key="4">
    <source>
        <dbReference type="ARBA" id="ARBA00022723"/>
    </source>
</evidence>
<keyword evidence="6" id="KW-0464">Manganese</keyword>
<dbReference type="KEGG" id="asz:ASN_3548"/>
<keyword evidence="11" id="KW-1185">Reference proteome</keyword>
<dbReference type="InterPro" id="IPR011650">
    <property type="entry name" value="Peptidase_M20_dimer"/>
</dbReference>
<evidence type="ECO:0000313" key="11">
    <source>
        <dbReference type="Proteomes" id="UP000056109"/>
    </source>
</evidence>
<dbReference type="SUPFAM" id="SSF55031">
    <property type="entry name" value="Bacterial exopeptidase dimerisation domain"/>
    <property type="match status" value="1"/>
</dbReference>
<comment type="subunit">
    <text evidence="3">Homodimer.</text>
</comment>
<dbReference type="PIRSF" id="PIRSF001235">
    <property type="entry name" value="Amidase_carbamoylase"/>
    <property type="match status" value="1"/>
</dbReference>
<dbReference type="PANTHER" id="PTHR32494:SF19">
    <property type="entry name" value="ALLANTOATE DEIMINASE-RELATED"/>
    <property type="match status" value="1"/>
</dbReference>
<sequence length="435" mass="45956">MTSRETPFSAPVGAAQYGGTRAVSRCNSLGVAPYSEEEGALFRPYLSKAYRETVRCVSAWMEEAGMTTRQDAAGNLVGRYEGARPDAPALLIGSHLDSVRNAGRYDGPLGVMLGIEVVAYLSAHKKRLPFAVEVIGFGDEEGSRFPVSMLTSRAVAGLLTAAPDTMKDAAGISLRDALGTEGFLLEDFSKAARNKKDVIAYFEAHIEQGPVLESENHAVGAVTAIAAQYRFLINIKGFAGHAGTMPMHLRQDALAAAAEAMVAIESIALQGAGDLVATVGRLDVAPGVPNVVPGDVAFTLDIRSGTESIRDKAAETIRTALAAIAEKRHVELSMELQQDLPATPCNSALTQALSDAIQKITGLSARKLVSGAGHDAMVMAALAPVCMLFIRCEKGISHNPAEAVTAEDVEIAFQVMVTFIESYAETYSAGQEKIA</sequence>
<feature type="binding site" evidence="7">
    <location>
        <position position="106"/>
    </location>
    <ligand>
        <name>Zn(2+)</name>
        <dbReference type="ChEBI" id="CHEBI:29105"/>
        <label>2</label>
    </ligand>
</feature>
<dbReference type="CDD" id="cd03884">
    <property type="entry name" value="M20_bAS"/>
    <property type="match status" value="1"/>
</dbReference>
<comment type="cofactor">
    <cofactor evidence="7">
        <name>Zn(2+)</name>
        <dbReference type="ChEBI" id="CHEBI:29105"/>
    </cofactor>
    <text evidence="7">Binds 2 Zn(2+) ions per subunit.</text>
</comment>
<dbReference type="Pfam" id="PF07687">
    <property type="entry name" value="M20_dimer"/>
    <property type="match status" value="1"/>
</dbReference>